<dbReference type="GO" id="GO:0016746">
    <property type="term" value="F:acyltransferase activity"/>
    <property type="evidence" value="ECO:0007669"/>
    <property type="project" value="UniProtKB-KW"/>
</dbReference>
<evidence type="ECO:0000256" key="1">
    <source>
        <dbReference type="ARBA" id="ARBA00022679"/>
    </source>
</evidence>
<reference evidence="6" key="1">
    <citation type="journal article" date="2019" name="Int. J. Syst. Evol. Microbiol.">
        <title>The Global Catalogue of Microorganisms (GCM) 10K type strain sequencing project: providing services to taxonomists for standard genome sequencing and annotation.</title>
        <authorList>
            <consortium name="The Broad Institute Genomics Platform"/>
            <consortium name="The Broad Institute Genome Sequencing Center for Infectious Disease"/>
            <person name="Wu L."/>
            <person name="Ma J."/>
        </authorList>
    </citation>
    <scope>NUCLEOTIDE SEQUENCE [LARGE SCALE GENOMIC DNA]</scope>
    <source>
        <strain evidence="6">CCM 8912</strain>
    </source>
</reference>
<dbReference type="EMBL" id="JBHTOK010000013">
    <property type="protein sequence ID" value="MFD1440351.1"/>
    <property type="molecule type" value="Genomic_DNA"/>
</dbReference>
<comment type="caution">
    <text evidence="5">The sequence shown here is derived from an EMBL/GenBank/DDBJ whole genome shotgun (WGS) entry which is preliminary data.</text>
</comment>
<evidence type="ECO:0000313" key="6">
    <source>
        <dbReference type="Proteomes" id="UP001597212"/>
    </source>
</evidence>
<keyword evidence="6" id="KW-1185">Reference proteome</keyword>
<dbReference type="PANTHER" id="PTHR43792:SF8">
    <property type="entry name" value="[RIBOSOMAL PROTEIN US5]-ALANINE N-ACETYLTRANSFERASE"/>
    <property type="match status" value="1"/>
</dbReference>
<protein>
    <submittedName>
        <fullName evidence="5">GNAT family N-acetyltransferase</fullName>
        <ecNumber evidence="5">2.3.-.-</ecNumber>
    </submittedName>
</protein>
<keyword evidence="2 5" id="KW-0012">Acyltransferase</keyword>
<dbReference type="EC" id="2.3.-.-" evidence="5"/>
<dbReference type="PANTHER" id="PTHR43792">
    <property type="entry name" value="GNAT FAMILY, PUTATIVE (AFU_ORTHOLOGUE AFUA_3G00765)-RELATED-RELATED"/>
    <property type="match status" value="1"/>
</dbReference>
<gene>
    <name evidence="5" type="ORF">ACFQ5K_02970</name>
</gene>
<evidence type="ECO:0000313" key="5">
    <source>
        <dbReference type="EMBL" id="MFD1440351.1"/>
    </source>
</evidence>
<organism evidence="5 6">
    <name type="scientific">Lacticaseibacillus hegangensis</name>
    <dbReference type="NCBI Taxonomy" id="2486010"/>
    <lineage>
        <taxon>Bacteria</taxon>
        <taxon>Bacillati</taxon>
        <taxon>Bacillota</taxon>
        <taxon>Bacilli</taxon>
        <taxon>Lactobacillales</taxon>
        <taxon>Lactobacillaceae</taxon>
        <taxon>Lacticaseibacillus</taxon>
    </lineage>
</organism>
<dbReference type="PROSITE" id="PS51186">
    <property type="entry name" value="GNAT"/>
    <property type="match status" value="1"/>
</dbReference>
<comment type="similarity">
    <text evidence="3">Belongs to the acetyltransferase family. RimJ subfamily.</text>
</comment>
<dbReference type="InterPro" id="IPR051531">
    <property type="entry name" value="N-acetyltransferase"/>
</dbReference>
<feature type="domain" description="N-acetyltransferase" evidence="4">
    <location>
        <begin position="8"/>
        <end position="169"/>
    </location>
</feature>
<accession>A0ABW4CSK2</accession>
<dbReference type="SUPFAM" id="SSF55729">
    <property type="entry name" value="Acyl-CoA N-acyltransferases (Nat)"/>
    <property type="match status" value="1"/>
</dbReference>
<dbReference type="InterPro" id="IPR000182">
    <property type="entry name" value="GNAT_dom"/>
</dbReference>
<dbReference type="Pfam" id="PF13302">
    <property type="entry name" value="Acetyltransf_3"/>
    <property type="match status" value="1"/>
</dbReference>
<evidence type="ECO:0000259" key="4">
    <source>
        <dbReference type="PROSITE" id="PS51186"/>
    </source>
</evidence>
<evidence type="ECO:0000256" key="3">
    <source>
        <dbReference type="ARBA" id="ARBA00038502"/>
    </source>
</evidence>
<name>A0ABW4CSK2_9LACO</name>
<dbReference type="Proteomes" id="UP001597212">
    <property type="component" value="Unassembled WGS sequence"/>
</dbReference>
<evidence type="ECO:0000256" key="2">
    <source>
        <dbReference type="ARBA" id="ARBA00023315"/>
    </source>
</evidence>
<dbReference type="Gene3D" id="3.40.630.30">
    <property type="match status" value="1"/>
</dbReference>
<proteinExistence type="inferred from homology"/>
<dbReference type="InterPro" id="IPR016181">
    <property type="entry name" value="Acyl_CoA_acyltransferase"/>
</dbReference>
<sequence>MELKGKRVSIRSMQPSDAAAYLALTQDPAVAVPAGMSELADLHAAEQHLASTRDTEFAVTRDGQLIGEVGVYPRTQDPDDPAWTTRELGYALNQRDWGHGLMKEALTLVLDELFARDITAVWAGVYPDNRRSIALLAHLGFEYRFTAALPAGLAQGGSAEAYFERVNENYFTD</sequence>
<dbReference type="RefSeq" id="WP_125757429.1">
    <property type="nucleotide sequence ID" value="NZ_JBHTOK010000013.1"/>
</dbReference>
<keyword evidence="1 5" id="KW-0808">Transferase</keyword>